<evidence type="ECO:0000256" key="2">
    <source>
        <dbReference type="ARBA" id="ARBA00022670"/>
    </source>
</evidence>
<dbReference type="PROSITE" id="PS50006">
    <property type="entry name" value="FHA_DOMAIN"/>
    <property type="match status" value="1"/>
</dbReference>
<dbReference type="SUPFAM" id="SSF56601">
    <property type="entry name" value="beta-lactamase/transpeptidase-like"/>
    <property type="match status" value="1"/>
</dbReference>
<dbReference type="Pfam" id="PF00905">
    <property type="entry name" value="Transpeptidase"/>
    <property type="match status" value="1"/>
</dbReference>
<dbReference type="InterPro" id="IPR050396">
    <property type="entry name" value="Glycosyltr_51/Transpeptidase"/>
</dbReference>
<dbReference type="PANTHER" id="PTHR32282:SF31">
    <property type="entry name" value="PEPTIDOGLYCAN GLYCOSYLTRANSFERASE"/>
    <property type="match status" value="1"/>
</dbReference>
<feature type="domain" description="FHA" evidence="9">
    <location>
        <begin position="41"/>
        <end position="90"/>
    </location>
</feature>
<evidence type="ECO:0000256" key="8">
    <source>
        <dbReference type="ARBA" id="ARBA00049902"/>
    </source>
</evidence>
<comment type="catalytic activity">
    <reaction evidence="8">
        <text>[GlcNAc-(1-&gt;4)-Mur2Ac(oyl-L-Ala-gamma-D-Glu-L-Lys-D-Ala-D-Ala)](n)-di-trans,octa-cis-undecaprenyl diphosphate + beta-D-GlcNAc-(1-&gt;4)-Mur2Ac(oyl-L-Ala-gamma-D-Glu-L-Lys-D-Ala-D-Ala)-di-trans,octa-cis-undecaprenyl diphosphate = [GlcNAc-(1-&gt;4)-Mur2Ac(oyl-L-Ala-gamma-D-Glu-L-Lys-D-Ala-D-Ala)](n+1)-di-trans,octa-cis-undecaprenyl diphosphate + di-trans,octa-cis-undecaprenyl diphosphate + H(+)</text>
        <dbReference type="Rhea" id="RHEA:23708"/>
        <dbReference type="Rhea" id="RHEA-COMP:9602"/>
        <dbReference type="Rhea" id="RHEA-COMP:9603"/>
        <dbReference type="ChEBI" id="CHEBI:15378"/>
        <dbReference type="ChEBI" id="CHEBI:58405"/>
        <dbReference type="ChEBI" id="CHEBI:60033"/>
        <dbReference type="ChEBI" id="CHEBI:78435"/>
        <dbReference type="EC" id="2.4.99.28"/>
    </reaction>
</comment>
<keyword evidence="6" id="KW-0511">Multifunctional enzyme</keyword>
<comment type="catalytic activity">
    <reaction evidence="7">
        <text>Preferential cleavage: (Ac)2-L-Lys-D-Ala-|-D-Ala. Also transpeptidation of peptidyl-alanyl moieties that are N-acyl substituents of D-alanine.</text>
        <dbReference type="EC" id="3.4.16.4"/>
    </reaction>
</comment>
<evidence type="ECO:0000256" key="5">
    <source>
        <dbReference type="ARBA" id="ARBA00022801"/>
    </source>
</evidence>
<dbReference type="PANTHER" id="PTHR32282">
    <property type="entry name" value="BINDING PROTEIN TRANSPEPTIDASE, PUTATIVE-RELATED"/>
    <property type="match status" value="1"/>
</dbReference>
<dbReference type="InterPro" id="IPR008984">
    <property type="entry name" value="SMAD_FHA_dom_sf"/>
</dbReference>
<dbReference type="CDD" id="cd00060">
    <property type="entry name" value="FHA"/>
    <property type="match status" value="1"/>
</dbReference>
<dbReference type="InterPro" id="IPR036950">
    <property type="entry name" value="PBP_transglycosylase"/>
</dbReference>
<evidence type="ECO:0000256" key="7">
    <source>
        <dbReference type="ARBA" id="ARBA00034000"/>
    </source>
</evidence>
<evidence type="ECO:0000256" key="6">
    <source>
        <dbReference type="ARBA" id="ARBA00023268"/>
    </source>
</evidence>
<dbReference type="Pfam" id="PF00912">
    <property type="entry name" value="Transgly"/>
    <property type="match status" value="1"/>
</dbReference>
<keyword evidence="3" id="KW-0328">Glycosyltransferase</keyword>
<keyword evidence="4" id="KW-0808">Transferase</keyword>
<gene>
    <name evidence="10" type="ORF">VB738_04420</name>
</gene>
<protein>
    <submittedName>
        <fullName evidence="10">Transglycosylase domain-containing protein</fullName>
    </submittedName>
</protein>
<dbReference type="InterPro" id="IPR000253">
    <property type="entry name" value="FHA_dom"/>
</dbReference>
<dbReference type="SMART" id="SM00240">
    <property type="entry name" value="FHA"/>
    <property type="match status" value="1"/>
</dbReference>
<dbReference type="InterPro" id="IPR012338">
    <property type="entry name" value="Beta-lactam/transpept-like"/>
</dbReference>
<organism evidence="10 11">
    <name type="scientific">Cyanobium gracile UHCC 0139</name>
    <dbReference type="NCBI Taxonomy" id="3110308"/>
    <lineage>
        <taxon>Bacteria</taxon>
        <taxon>Bacillati</taxon>
        <taxon>Cyanobacteriota</taxon>
        <taxon>Cyanophyceae</taxon>
        <taxon>Synechococcales</taxon>
        <taxon>Prochlorococcaceae</taxon>
        <taxon>Cyanobium</taxon>
    </lineage>
</organism>
<dbReference type="InterPro" id="IPR023346">
    <property type="entry name" value="Lysozyme-like_dom_sf"/>
</dbReference>
<evidence type="ECO:0000256" key="4">
    <source>
        <dbReference type="ARBA" id="ARBA00022679"/>
    </source>
</evidence>
<name>A0ABU5RRX4_9CYAN</name>
<dbReference type="Pfam" id="PF00498">
    <property type="entry name" value="FHA"/>
    <property type="match status" value="1"/>
</dbReference>
<dbReference type="SUPFAM" id="SSF53955">
    <property type="entry name" value="Lysozyme-like"/>
    <property type="match status" value="1"/>
</dbReference>
<dbReference type="Gene3D" id="1.10.3810.10">
    <property type="entry name" value="Biosynthetic peptidoglycan transglycosylase-like"/>
    <property type="match status" value="1"/>
</dbReference>
<dbReference type="Gene3D" id="2.60.200.20">
    <property type="match status" value="1"/>
</dbReference>
<dbReference type="EMBL" id="JAYGHX010000002">
    <property type="protein sequence ID" value="MEA5390503.1"/>
    <property type="molecule type" value="Genomic_DNA"/>
</dbReference>
<comment type="caution">
    <text evidence="10">The sequence shown here is derived from an EMBL/GenBank/DDBJ whole genome shotgun (WGS) entry which is preliminary data.</text>
</comment>
<dbReference type="Proteomes" id="UP001304461">
    <property type="component" value="Unassembled WGS sequence"/>
</dbReference>
<keyword evidence="1" id="KW-0121">Carboxypeptidase</keyword>
<keyword evidence="5" id="KW-0378">Hydrolase</keyword>
<dbReference type="SUPFAM" id="SSF49879">
    <property type="entry name" value="SMAD/FHA domain"/>
    <property type="match status" value="1"/>
</dbReference>
<sequence length="728" mass="77739">MPTAILEGLEQRLRPRTPGPRLTVLRPGLPELEQPLHGSLYRIGRAADNAIVIDHTAVSRHHALLENHDGHWLLSDAGSTNGLWWHGRRVRELVLRPGDRVRFGPADQADLPTLLFESDGSTRLDRLGHWGARVAAAVAGGGSLLLALSLLQVPTRGSLATVRGPLLLYDRNDRPVASVADRKRRELPELGAYPPVLIDALLASEDNRFWWHPGVDPIGTARALVTNLLGGRVLEGGSTLTQQIARSLYPEQVGQGETLGRKWRELLVALQLEARFSKEELLLSYLNRVYLGAVWGFEDASRRFFNRPASALKLEEAALLVGLLPSPNGYDPCVDPAAALASRNQVLDKMAATNRISADQARRARRQPIRLATEACRSAQQRGAPFYTDQVRRDLENQVGKGVAAEGNFLIDTHLDPLLQERVELLLRQRIDASRSLGVSQGAVVVLDSRSGGIRAIAGGRDYLQSQFNRASMALRQPGSTFKLVPYVVALERGARPGDRVACGPLDWGGQHFSSGCGGSLSLRQAMAISSNTAALRLARKDGLDAVVSKGRDLGFTSPLAPVPGLALGQSEVTLLELTAAYATVAADGLWRAPTTIRRLTDAEACAASQAGAVPAGADCRATAGSARAVASPGRRVMSPATAKAMRTLLEAVVSGGTGSAAYVGAGSWGKTGTTNEGRDLLFVGYAPKRQWVIGIWLGNDDNSPSAASSALAASLFGEIVRSAPPGP</sequence>
<keyword evidence="2" id="KW-0645">Protease</keyword>
<keyword evidence="11" id="KW-1185">Reference proteome</keyword>
<dbReference type="Gene3D" id="3.40.710.10">
    <property type="entry name" value="DD-peptidase/beta-lactamase superfamily"/>
    <property type="match status" value="1"/>
</dbReference>
<evidence type="ECO:0000313" key="11">
    <source>
        <dbReference type="Proteomes" id="UP001304461"/>
    </source>
</evidence>
<dbReference type="RefSeq" id="WP_323304602.1">
    <property type="nucleotide sequence ID" value="NZ_JAYGHX010000002.1"/>
</dbReference>
<reference evidence="10 11" key="1">
    <citation type="submission" date="2023-12" db="EMBL/GenBank/DDBJ databases">
        <title>Baltic Sea Cyanobacteria.</title>
        <authorList>
            <person name="Delbaje E."/>
            <person name="Fewer D.P."/>
            <person name="Shishido T.K."/>
        </authorList>
    </citation>
    <scope>NUCLEOTIDE SEQUENCE [LARGE SCALE GENOMIC DNA]</scope>
    <source>
        <strain evidence="10 11">UHCC 0139</strain>
    </source>
</reference>
<proteinExistence type="predicted"/>
<evidence type="ECO:0000256" key="1">
    <source>
        <dbReference type="ARBA" id="ARBA00022645"/>
    </source>
</evidence>
<dbReference type="InterPro" id="IPR001460">
    <property type="entry name" value="PCN-bd_Tpept"/>
</dbReference>
<evidence type="ECO:0000256" key="3">
    <source>
        <dbReference type="ARBA" id="ARBA00022676"/>
    </source>
</evidence>
<dbReference type="InterPro" id="IPR001264">
    <property type="entry name" value="Glyco_trans_51"/>
</dbReference>
<evidence type="ECO:0000313" key="10">
    <source>
        <dbReference type="EMBL" id="MEA5390503.1"/>
    </source>
</evidence>
<accession>A0ABU5RRX4</accession>
<evidence type="ECO:0000259" key="9">
    <source>
        <dbReference type="PROSITE" id="PS50006"/>
    </source>
</evidence>